<sequence>MERNASMRAASGRSIYEQEAPFNEGRNNGGLYVKPLPPSPNEAPYNGGRNNGGLYVKPFPPSPNPGYGLPPSPYGNNSESLRRSEVFTVERTHNQYYDYDERKAVHPFTYYTTGRRLIALVVVCGLSLVVIIALAVVLIASFT</sequence>
<feature type="transmembrane region" description="Helical" evidence="2">
    <location>
        <begin position="117"/>
        <end position="142"/>
    </location>
</feature>
<evidence type="ECO:0000313" key="3">
    <source>
        <dbReference type="EMBL" id="GMT24131.1"/>
    </source>
</evidence>
<keyword evidence="4" id="KW-1185">Reference proteome</keyword>
<protein>
    <submittedName>
        <fullName evidence="3">Uncharacterized protein</fullName>
    </submittedName>
</protein>
<reference evidence="3" key="1">
    <citation type="submission" date="2023-10" db="EMBL/GenBank/DDBJ databases">
        <title>Genome assembly of Pristionchus species.</title>
        <authorList>
            <person name="Yoshida K."/>
            <person name="Sommer R.J."/>
        </authorList>
    </citation>
    <scope>NUCLEOTIDE SEQUENCE</scope>
    <source>
        <strain evidence="3">RS5133</strain>
    </source>
</reference>
<keyword evidence="2" id="KW-0812">Transmembrane</keyword>
<organism evidence="3 4">
    <name type="scientific">Pristionchus fissidentatus</name>
    <dbReference type="NCBI Taxonomy" id="1538716"/>
    <lineage>
        <taxon>Eukaryota</taxon>
        <taxon>Metazoa</taxon>
        <taxon>Ecdysozoa</taxon>
        <taxon>Nematoda</taxon>
        <taxon>Chromadorea</taxon>
        <taxon>Rhabditida</taxon>
        <taxon>Rhabditina</taxon>
        <taxon>Diplogasteromorpha</taxon>
        <taxon>Diplogasteroidea</taxon>
        <taxon>Neodiplogasteridae</taxon>
        <taxon>Pristionchus</taxon>
    </lineage>
</organism>
<name>A0AAV5VX66_9BILA</name>
<proteinExistence type="predicted"/>
<dbReference type="Proteomes" id="UP001432322">
    <property type="component" value="Unassembled WGS sequence"/>
</dbReference>
<dbReference type="AlphaFoldDB" id="A0AAV5VX66"/>
<feature type="compositionally biased region" description="Pro residues" evidence="1">
    <location>
        <begin position="58"/>
        <end position="73"/>
    </location>
</feature>
<feature type="region of interest" description="Disordered" evidence="1">
    <location>
        <begin position="1"/>
        <end position="80"/>
    </location>
</feature>
<evidence type="ECO:0000256" key="2">
    <source>
        <dbReference type="SAM" id="Phobius"/>
    </source>
</evidence>
<keyword evidence="2" id="KW-1133">Transmembrane helix</keyword>
<accession>A0AAV5VX66</accession>
<gene>
    <name evidence="3" type="ORF">PFISCL1PPCAC_15428</name>
</gene>
<dbReference type="EMBL" id="BTSY01000004">
    <property type="protein sequence ID" value="GMT24131.1"/>
    <property type="molecule type" value="Genomic_DNA"/>
</dbReference>
<evidence type="ECO:0000313" key="4">
    <source>
        <dbReference type="Proteomes" id="UP001432322"/>
    </source>
</evidence>
<comment type="caution">
    <text evidence="3">The sequence shown here is derived from an EMBL/GenBank/DDBJ whole genome shotgun (WGS) entry which is preliminary data.</text>
</comment>
<keyword evidence="2" id="KW-0472">Membrane</keyword>
<evidence type="ECO:0000256" key="1">
    <source>
        <dbReference type="SAM" id="MobiDB-lite"/>
    </source>
</evidence>